<evidence type="ECO:0000256" key="2">
    <source>
        <dbReference type="ARBA" id="ARBA00005062"/>
    </source>
</evidence>
<evidence type="ECO:0000256" key="7">
    <source>
        <dbReference type="ARBA" id="ARBA00022697"/>
    </source>
</evidence>
<dbReference type="InterPro" id="IPR016204">
    <property type="entry name" value="HDH"/>
</dbReference>
<dbReference type="AlphaFoldDB" id="A0A0R1N6I1"/>
<evidence type="ECO:0000256" key="1">
    <source>
        <dbReference type="ARBA" id="ARBA00005056"/>
    </source>
</evidence>
<comment type="pathway">
    <text evidence="1 14">Amino-acid biosynthesis; L-threonine biosynthesis; L-threonine from L-aspartate: step 3/5.</text>
</comment>
<evidence type="ECO:0000256" key="13">
    <source>
        <dbReference type="PIRSR" id="PIRSR000098-2"/>
    </source>
</evidence>
<keyword evidence="19" id="KW-1185">Reference proteome</keyword>
<dbReference type="Proteomes" id="UP000051330">
    <property type="component" value="Unassembled WGS sequence"/>
</dbReference>
<feature type="domain" description="Aspartate/homoserine dehydrogenase NAD-binding" evidence="17">
    <location>
        <begin position="10"/>
        <end position="126"/>
    </location>
</feature>
<dbReference type="PATRIC" id="fig|1423792.3.peg.1984"/>
<dbReference type="InterPro" id="IPR019811">
    <property type="entry name" value="HDH_CS"/>
</dbReference>
<dbReference type="NCBIfam" id="NF004976">
    <property type="entry name" value="PRK06349.1"/>
    <property type="match status" value="1"/>
</dbReference>
<feature type="domain" description="Homoserine dehydrogenase catalytic" evidence="16">
    <location>
        <begin position="134"/>
        <end position="311"/>
    </location>
</feature>
<dbReference type="EC" id="1.1.1.3" evidence="4 14"/>
<feature type="active site" description="Proton donor" evidence="12">
    <location>
        <position position="202"/>
    </location>
</feature>
<comment type="catalytic activity">
    <reaction evidence="11">
        <text>L-homoserine + NADP(+) = L-aspartate 4-semialdehyde + NADPH + H(+)</text>
        <dbReference type="Rhea" id="RHEA:15761"/>
        <dbReference type="ChEBI" id="CHEBI:15378"/>
        <dbReference type="ChEBI" id="CHEBI:57476"/>
        <dbReference type="ChEBI" id="CHEBI:57783"/>
        <dbReference type="ChEBI" id="CHEBI:58349"/>
        <dbReference type="ChEBI" id="CHEBI:537519"/>
        <dbReference type="EC" id="1.1.1.3"/>
    </reaction>
    <physiologicalReaction direction="right-to-left" evidence="11">
        <dbReference type="Rhea" id="RHEA:15763"/>
    </physiologicalReaction>
</comment>
<keyword evidence="8 14" id="KW-0560">Oxidoreductase</keyword>
<organism evidence="18 19">
    <name type="scientific">Schleiferilactobacillus perolens DSM 12744</name>
    <dbReference type="NCBI Taxonomy" id="1423792"/>
    <lineage>
        <taxon>Bacteria</taxon>
        <taxon>Bacillati</taxon>
        <taxon>Bacillota</taxon>
        <taxon>Bacilli</taxon>
        <taxon>Lactobacillales</taxon>
        <taxon>Lactobacillaceae</taxon>
        <taxon>Schleiferilactobacillus</taxon>
    </lineage>
</organism>
<dbReference type="STRING" id="1423792.FD09_GL001957"/>
<dbReference type="SUPFAM" id="SSF55347">
    <property type="entry name" value="Glyceraldehyde-3-phosphate dehydrogenase-like, C-terminal domain"/>
    <property type="match status" value="1"/>
</dbReference>
<feature type="binding site" evidence="13">
    <location>
        <position position="187"/>
    </location>
    <ligand>
        <name>L-homoserine</name>
        <dbReference type="ChEBI" id="CHEBI:57476"/>
    </ligand>
</feature>
<name>A0A0R1N6I1_9LACO</name>
<dbReference type="InterPro" id="IPR036291">
    <property type="entry name" value="NAD(P)-bd_dom_sf"/>
</dbReference>
<sequence>MNTINVGILGLGTVGAGVLTILRQPHPDLAGLNFRVTRAAVRHVTAAREQKYPEIALTTEPQSIVTDPHIQVVVEVMGGVESTWPLLKTALTQGKHVITANKDLIAQHGDELSTIARAHSVALFYEAAVMGGVPILHTLTHTYANDRIHRLVGIANGTSNFILSQMHQAGRTYQEALTLAQQKGFAEADPINDVAGIDAAYKLTILARVAFGVHPSAQDINCQGIAGLSPTDFTAATHWYQVIKPLIVADQQQGSLALTVSPFAISQNHPLSRIDNENNGIVINSVNFQEMLLAGPGAGALPTAGSVIADLATVGHAIQAQRVPVFAPLIAVGPSLLPPEAYRAQRFLAWQGSTLPDTLPVIDRQISANGIIYALTQSVSVAEVRLWQEKYPTQLLRQFPVLSD</sequence>
<dbReference type="Gene3D" id="3.30.360.10">
    <property type="entry name" value="Dihydrodipicolinate Reductase, domain 2"/>
    <property type="match status" value="1"/>
</dbReference>
<dbReference type="GO" id="GO:0009088">
    <property type="term" value="P:threonine biosynthetic process"/>
    <property type="evidence" value="ECO:0007669"/>
    <property type="project" value="UniProtKB-UniPathway"/>
</dbReference>
<dbReference type="GO" id="GO:0009086">
    <property type="term" value="P:methionine biosynthetic process"/>
    <property type="evidence" value="ECO:0007669"/>
    <property type="project" value="UniProtKB-KW"/>
</dbReference>
<comment type="pathway">
    <text evidence="2 14">Amino-acid biosynthesis; L-methionine biosynthesis via de novo pathway; L-homoserine from L-aspartate: step 3/3.</text>
</comment>
<keyword evidence="7 14" id="KW-0791">Threonine biosynthesis</keyword>
<dbReference type="GO" id="GO:0050661">
    <property type="term" value="F:NADP binding"/>
    <property type="evidence" value="ECO:0007669"/>
    <property type="project" value="InterPro"/>
</dbReference>
<keyword evidence="6 14" id="KW-0028">Amino-acid biosynthesis</keyword>
<dbReference type="RefSeq" id="WP_057818915.1">
    <property type="nucleotide sequence ID" value="NZ_AZEC01000003.1"/>
</dbReference>
<evidence type="ECO:0000313" key="19">
    <source>
        <dbReference type="Proteomes" id="UP000051330"/>
    </source>
</evidence>
<keyword evidence="10 14" id="KW-0486">Methionine biosynthesis</keyword>
<dbReference type="OrthoDB" id="9808167at2"/>
<keyword evidence="13 14" id="KW-0521">NADP</keyword>
<dbReference type="InterPro" id="IPR005106">
    <property type="entry name" value="Asp/hSer_DH_NAD-bd"/>
</dbReference>
<dbReference type="PANTHER" id="PTHR43331:SF1">
    <property type="entry name" value="HOMOSERINE DEHYDROGENASE"/>
    <property type="match status" value="1"/>
</dbReference>
<keyword evidence="9" id="KW-0915">Sodium</keyword>
<dbReference type="UniPathway" id="UPA00050">
    <property type="reaction ID" value="UER00063"/>
</dbReference>
<feature type="binding site" evidence="13">
    <location>
        <begin position="9"/>
        <end position="16"/>
    </location>
    <ligand>
        <name>NADP(+)</name>
        <dbReference type="ChEBI" id="CHEBI:58349"/>
    </ligand>
</feature>
<dbReference type="PROSITE" id="PS01042">
    <property type="entry name" value="HOMOSER_DHGENASE"/>
    <property type="match status" value="1"/>
</dbReference>
<evidence type="ECO:0000256" key="4">
    <source>
        <dbReference type="ARBA" id="ARBA00013213"/>
    </source>
</evidence>
<dbReference type="PIRSF" id="PIRSF000098">
    <property type="entry name" value="Homoser_dehydrog"/>
    <property type="match status" value="1"/>
</dbReference>
<dbReference type="Pfam" id="PF03447">
    <property type="entry name" value="NAD_binding_3"/>
    <property type="match status" value="1"/>
</dbReference>
<dbReference type="FunFam" id="3.30.360.10:FF:000005">
    <property type="entry name" value="Homoserine dehydrogenase"/>
    <property type="match status" value="1"/>
</dbReference>
<evidence type="ECO:0000313" key="18">
    <source>
        <dbReference type="EMBL" id="KRL13924.1"/>
    </source>
</evidence>
<comment type="similarity">
    <text evidence="3 15">Belongs to the homoserine dehydrogenase family.</text>
</comment>
<dbReference type="Pfam" id="PF00742">
    <property type="entry name" value="Homoserine_dh"/>
    <property type="match status" value="1"/>
</dbReference>
<dbReference type="GO" id="GO:0004412">
    <property type="term" value="F:homoserine dehydrogenase activity"/>
    <property type="evidence" value="ECO:0007669"/>
    <property type="project" value="UniProtKB-EC"/>
</dbReference>
<dbReference type="UniPathway" id="UPA00051">
    <property type="reaction ID" value="UER00465"/>
</dbReference>
<dbReference type="InterPro" id="IPR001342">
    <property type="entry name" value="HDH_cat"/>
</dbReference>
<evidence type="ECO:0000256" key="9">
    <source>
        <dbReference type="ARBA" id="ARBA00023053"/>
    </source>
</evidence>
<comment type="caution">
    <text evidence="18">The sequence shown here is derived from an EMBL/GenBank/DDBJ whole genome shotgun (WGS) entry which is preliminary data.</text>
</comment>
<evidence type="ECO:0000256" key="3">
    <source>
        <dbReference type="ARBA" id="ARBA00006753"/>
    </source>
</evidence>
<protein>
    <recommendedName>
        <fullName evidence="5 14">Homoserine dehydrogenase</fullName>
        <ecNumber evidence="4 14">1.1.1.3</ecNumber>
    </recommendedName>
</protein>
<dbReference type="EMBL" id="AZEC01000003">
    <property type="protein sequence ID" value="KRL13924.1"/>
    <property type="molecule type" value="Genomic_DNA"/>
</dbReference>
<feature type="binding site" evidence="13">
    <location>
        <position position="102"/>
    </location>
    <ligand>
        <name>NADPH</name>
        <dbReference type="ChEBI" id="CHEBI:57783"/>
    </ligand>
</feature>
<evidence type="ECO:0000256" key="6">
    <source>
        <dbReference type="ARBA" id="ARBA00022605"/>
    </source>
</evidence>
<reference evidence="18 19" key="1">
    <citation type="journal article" date="2015" name="Genome Announc.">
        <title>Expanding the biotechnology potential of lactobacilli through comparative genomics of 213 strains and associated genera.</title>
        <authorList>
            <person name="Sun Z."/>
            <person name="Harris H.M."/>
            <person name="McCann A."/>
            <person name="Guo C."/>
            <person name="Argimon S."/>
            <person name="Zhang W."/>
            <person name="Yang X."/>
            <person name="Jeffery I.B."/>
            <person name="Cooney J.C."/>
            <person name="Kagawa T.F."/>
            <person name="Liu W."/>
            <person name="Song Y."/>
            <person name="Salvetti E."/>
            <person name="Wrobel A."/>
            <person name="Rasinkangas P."/>
            <person name="Parkhill J."/>
            <person name="Rea M.C."/>
            <person name="O'Sullivan O."/>
            <person name="Ritari J."/>
            <person name="Douillard F.P."/>
            <person name="Paul Ross R."/>
            <person name="Yang R."/>
            <person name="Briner A.E."/>
            <person name="Felis G.E."/>
            <person name="de Vos W.M."/>
            <person name="Barrangou R."/>
            <person name="Klaenhammer T.R."/>
            <person name="Caufield P.W."/>
            <person name="Cui Y."/>
            <person name="Zhang H."/>
            <person name="O'Toole P.W."/>
        </authorList>
    </citation>
    <scope>NUCLEOTIDE SEQUENCE [LARGE SCALE GENOMIC DNA]</scope>
    <source>
        <strain evidence="18 19">DSM 12744</strain>
    </source>
</reference>
<proteinExistence type="inferred from homology"/>
<evidence type="ECO:0000256" key="8">
    <source>
        <dbReference type="ARBA" id="ARBA00023002"/>
    </source>
</evidence>
<evidence type="ECO:0000256" key="10">
    <source>
        <dbReference type="ARBA" id="ARBA00023167"/>
    </source>
</evidence>
<evidence type="ECO:0000256" key="5">
    <source>
        <dbReference type="ARBA" id="ARBA00013376"/>
    </source>
</evidence>
<evidence type="ECO:0000259" key="16">
    <source>
        <dbReference type="Pfam" id="PF00742"/>
    </source>
</evidence>
<evidence type="ECO:0000256" key="12">
    <source>
        <dbReference type="PIRSR" id="PIRSR000098-1"/>
    </source>
</evidence>
<gene>
    <name evidence="18" type="ORF">FD09_GL001957</name>
</gene>
<evidence type="ECO:0000259" key="17">
    <source>
        <dbReference type="Pfam" id="PF03447"/>
    </source>
</evidence>
<dbReference type="PANTHER" id="PTHR43331">
    <property type="entry name" value="HOMOSERINE DEHYDROGENASE"/>
    <property type="match status" value="1"/>
</dbReference>
<dbReference type="SUPFAM" id="SSF51735">
    <property type="entry name" value="NAD(P)-binding Rossmann-fold domains"/>
    <property type="match status" value="1"/>
</dbReference>
<evidence type="ECO:0000256" key="14">
    <source>
        <dbReference type="RuleBase" id="RU000579"/>
    </source>
</evidence>
<accession>A0A0R1N6I1</accession>
<evidence type="ECO:0000256" key="11">
    <source>
        <dbReference type="ARBA" id="ARBA00048841"/>
    </source>
</evidence>
<evidence type="ECO:0000256" key="15">
    <source>
        <dbReference type="RuleBase" id="RU004171"/>
    </source>
</evidence>
<dbReference type="Gene3D" id="3.40.50.720">
    <property type="entry name" value="NAD(P)-binding Rossmann-like Domain"/>
    <property type="match status" value="1"/>
</dbReference>